<keyword evidence="2" id="KW-1185">Reference proteome</keyword>
<accession>A0A6G0VVJ5</accession>
<dbReference type="EMBL" id="VUJU01011271">
    <property type="protein sequence ID" value="KAF0711392.1"/>
    <property type="molecule type" value="Genomic_DNA"/>
</dbReference>
<comment type="caution">
    <text evidence="1">The sequence shown here is derived from an EMBL/GenBank/DDBJ whole genome shotgun (WGS) entry which is preliminary data.</text>
</comment>
<organism evidence="1 2">
    <name type="scientific">Aphis craccivora</name>
    <name type="common">Cowpea aphid</name>
    <dbReference type="NCBI Taxonomy" id="307492"/>
    <lineage>
        <taxon>Eukaryota</taxon>
        <taxon>Metazoa</taxon>
        <taxon>Ecdysozoa</taxon>
        <taxon>Arthropoda</taxon>
        <taxon>Hexapoda</taxon>
        <taxon>Insecta</taxon>
        <taxon>Pterygota</taxon>
        <taxon>Neoptera</taxon>
        <taxon>Paraneoptera</taxon>
        <taxon>Hemiptera</taxon>
        <taxon>Sternorrhyncha</taxon>
        <taxon>Aphidomorpha</taxon>
        <taxon>Aphidoidea</taxon>
        <taxon>Aphididae</taxon>
        <taxon>Aphidini</taxon>
        <taxon>Aphis</taxon>
        <taxon>Aphis</taxon>
    </lineage>
</organism>
<dbReference type="AlphaFoldDB" id="A0A6G0VVJ5"/>
<name>A0A6G0VVJ5_APHCR</name>
<reference evidence="1 2" key="1">
    <citation type="submission" date="2019-08" db="EMBL/GenBank/DDBJ databases">
        <title>Whole genome of Aphis craccivora.</title>
        <authorList>
            <person name="Voronova N.V."/>
            <person name="Shulinski R.S."/>
            <person name="Bandarenka Y.V."/>
            <person name="Zhorov D.G."/>
            <person name="Warner D."/>
        </authorList>
    </citation>
    <scope>NUCLEOTIDE SEQUENCE [LARGE SCALE GENOMIC DNA]</scope>
    <source>
        <strain evidence="1">180601</strain>
        <tissue evidence="1">Whole Body</tissue>
    </source>
</reference>
<dbReference type="Proteomes" id="UP000478052">
    <property type="component" value="Unassembled WGS sequence"/>
</dbReference>
<protein>
    <submittedName>
        <fullName evidence="1">Dimer Tnp hAT domain-containing protein</fullName>
    </submittedName>
</protein>
<proteinExistence type="predicted"/>
<evidence type="ECO:0000313" key="1">
    <source>
        <dbReference type="EMBL" id="KAF0711392.1"/>
    </source>
</evidence>
<evidence type="ECO:0000313" key="2">
    <source>
        <dbReference type="Proteomes" id="UP000478052"/>
    </source>
</evidence>
<sequence length="66" mass="7508">MNSTSTNSRNKLDIKTVEATFIIKTCFNNKSCEIFYDQILGNKSSLNQIHGSANYVVKSREETLDF</sequence>
<gene>
    <name evidence="1" type="ORF">FWK35_00038765</name>
</gene>